<dbReference type="EMBL" id="OX451738">
    <property type="protein sequence ID" value="CAI8604343.1"/>
    <property type="molecule type" value="Genomic_DNA"/>
</dbReference>
<keyword evidence="2" id="KW-1185">Reference proteome</keyword>
<dbReference type="Proteomes" id="UP001157006">
    <property type="component" value="Chromosome 3"/>
</dbReference>
<reference evidence="1 2" key="1">
    <citation type="submission" date="2023-01" db="EMBL/GenBank/DDBJ databases">
        <authorList>
            <person name="Kreplak J."/>
        </authorList>
    </citation>
    <scope>NUCLEOTIDE SEQUENCE [LARGE SCALE GENOMIC DNA]</scope>
</reference>
<dbReference type="AlphaFoldDB" id="A0AAV1A3U0"/>
<proteinExistence type="predicted"/>
<evidence type="ECO:0000313" key="1">
    <source>
        <dbReference type="EMBL" id="CAI8604343.1"/>
    </source>
</evidence>
<dbReference type="PANTHER" id="PTHR47481:SF30">
    <property type="entry name" value="CCHC-TYPE DOMAIN-CONTAINING PROTEIN"/>
    <property type="match status" value="1"/>
</dbReference>
<accession>A0AAV1A3U0</accession>
<evidence type="ECO:0008006" key="3">
    <source>
        <dbReference type="Google" id="ProtNLM"/>
    </source>
</evidence>
<gene>
    <name evidence="1" type="ORF">VFH_III128240</name>
</gene>
<organism evidence="1 2">
    <name type="scientific">Vicia faba</name>
    <name type="common">Broad bean</name>
    <name type="synonym">Faba vulgaris</name>
    <dbReference type="NCBI Taxonomy" id="3906"/>
    <lineage>
        <taxon>Eukaryota</taxon>
        <taxon>Viridiplantae</taxon>
        <taxon>Streptophyta</taxon>
        <taxon>Embryophyta</taxon>
        <taxon>Tracheophyta</taxon>
        <taxon>Spermatophyta</taxon>
        <taxon>Magnoliopsida</taxon>
        <taxon>eudicotyledons</taxon>
        <taxon>Gunneridae</taxon>
        <taxon>Pentapetalae</taxon>
        <taxon>rosids</taxon>
        <taxon>fabids</taxon>
        <taxon>Fabales</taxon>
        <taxon>Fabaceae</taxon>
        <taxon>Papilionoideae</taxon>
        <taxon>50 kb inversion clade</taxon>
        <taxon>NPAAA clade</taxon>
        <taxon>Hologalegina</taxon>
        <taxon>IRL clade</taxon>
        <taxon>Fabeae</taxon>
        <taxon>Vicia</taxon>
    </lineage>
</organism>
<dbReference type="PANTHER" id="PTHR47481">
    <property type="match status" value="1"/>
</dbReference>
<protein>
    <recommendedName>
        <fullName evidence="3">Retrotransposon Copia-like N-terminal domain-containing protein</fullName>
    </recommendedName>
</protein>
<evidence type="ECO:0000313" key="2">
    <source>
        <dbReference type="Proteomes" id="UP001157006"/>
    </source>
</evidence>
<name>A0AAV1A3U0_VICFA</name>
<sequence length="135" mass="15914">MAISQQEPQSQPSLFLNSTNHNVFGPKLSIKLQENNFLLWNQQVKGIILSHKLHKFVANPQIPLIFKSDKDHLANKVFDEYETWIVQDQAFFSWLLSTISKLVLPRVLSCKHRYQIWDQIHKHFNIVMKGRVHQL</sequence>